<feature type="region of interest" description="Disordered" evidence="1">
    <location>
        <begin position="159"/>
        <end position="186"/>
    </location>
</feature>
<dbReference type="RefSeq" id="WP_055290185.1">
    <property type="nucleotide sequence ID" value="NZ_CP173382.1"/>
</dbReference>
<evidence type="ECO:0000313" key="4">
    <source>
        <dbReference type="Proteomes" id="UP000095492"/>
    </source>
</evidence>
<dbReference type="GeneID" id="97389700"/>
<evidence type="ECO:0000256" key="1">
    <source>
        <dbReference type="SAM" id="MobiDB-lite"/>
    </source>
</evidence>
<feature type="transmembrane region" description="Helical" evidence="2">
    <location>
        <begin position="118"/>
        <end position="135"/>
    </location>
</feature>
<sequence>MENVTIVSHLTPQEWKKSWEDKVVEDTKQNMRAYQQQNCYWGHFKNDRDFTICHHKEFEIKGMSLGLYFNGRIEDDERGCKIVGKFGKKHSANLFLGMGAALCIAAIIGATARQDIEVSIVATVLLAILVVVYMAKPKKGQQRILYQLEKISFDSRYHKKGSRKAAAKPEKKKKRTMREKAMVTMD</sequence>
<evidence type="ECO:0000256" key="2">
    <source>
        <dbReference type="SAM" id="Phobius"/>
    </source>
</evidence>
<dbReference type="Proteomes" id="UP000095492">
    <property type="component" value="Unassembled WGS sequence"/>
</dbReference>
<feature type="compositionally biased region" description="Basic residues" evidence="1">
    <location>
        <begin position="159"/>
        <end position="177"/>
    </location>
</feature>
<organism evidence="3 4">
    <name type="scientific">Eubacterium ramulus</name>
    <dbReference type="NCBI Taxonomy" id="39490"/>
    <lineage>
        <taxon>Bacteria</taxon>
        <taxon>Bacillati</taxon>
        <taxon>Bacillota</taxon>
        <taxon>Clostridia</taxon>
        <taxon>Eubacteriales</taxon>
        <taxon>Eubacteriaceae</taxon>
        <taxon>Eubacterium</taxon>
    </lineage>
</organism>
<keyword evidence="2" id="KW-0812">Transmembrane</keyword>
<gene>
    <name evidence="3" type="ORF">ERS852448_01458</name>
</gene>
<keyword evidence="2" id="KW-1133">Transmembrane helix</keyword>
<protein>
    <submittedName>
        <fullName evidence="3">Uncharacterized protein</fullName>
    </submittedName>
</protein>
<feature type="transmembrane region" description="Helical" evidence="2">
    <location>
        <begin position="94"/>
        <end position="112"/>
    </location>
</feature>
<dbReference type="OrthoDB" id="2087569at2"/>
<name>A0A173TFX3_EUBRA</name>
<dbReference type="AlphaFoldDB" id="A0A173TFX3"/>
<proteinExistence type="predicted"/>
<dbReference type="EMBL" id="CYYA01000008">
    <property type="protein sequence ID" value="CUN00999.1"/>
    <property type="molecule type" value="Genomic_DNA"/>
</dbReference>
<reference evidence="3 4" key="1">
    <citation type="submission" date="2015-09" db="EMBL/GenBank/DDBJ databases">
        <authorList>
            <consortium name="Pathogen Informatics"/>
        </authorList>
    </citation>
    <scope>NUCLEOTIDE SEQUENCE [LARGE SCALE GENOMIC DNA]</scope>
    <source>
        <strain evidence="3 4">2789STDY5608891</strain>
    </source>
</reference>
<keyword evidence="2" id="KW-0472">Membrane</keyword>
<evidence type="ECO:0000313" key="3">
    <source>
        <dbReference type="EMBL" id="CUN00999.1"/>
    </source>
</evidence>
<accession>A0A173TFX3</accession>